<dbReference type="InterPro" id="IPR029058">
    <property type="entry name" value="AB_hydrolase_fold"/>
</dbReference>
<dbReference type="PANTHER" id="PTHR32015">
    <property type="entry name" value="FASTING INDUCED LIPASE"/>
    <property type="match status" value="1"/>
</dbReference>
<gene>
    <name evidence="3" type="ORF">LEL_08907</name>
</gene>
<dbReference type="GO" id="GO:0016298">
    <property type="term" value="F:lipase activity"/>
    <property type="evidence" value="ECO:0007669"/>
    <property type="project" value="TreeGrafter"/>
</dbReference>
<comment type="caution">
    <text evidence="3">The sequence shown here is derived from an EMBL/GenBank/DDBJ whole genome shotgun (WGS) entry which is preliminary data.</text>
</comment>
<dbReference type="SUPFAM" id="SSF53474">
    <property type="entry name" value="alpha/beta-Hydrolases"/>
    <property type="match status" value="1"/>
</dbReference>
<dbReference type="InterPro" id="IPR002918">
    <property type="entry name" value="Lipase_EstA/Esterase_EstB"/>
</dbReference>
<keyword evidence="4" id="KW-1185">Reference proteome</keyword>
<feature type="domain" description="AB hydrolase-1" evidence="2">
    <location>
        <begin position="51"/>
        <end position="172"/>
    </location>
</feature>
<dbReference type="AlphaFoldDB" id="A0A162JNZ7"/>
<feature type="signal peptide" evidence="1">
    <location>
        <begin position="1"/>
        <end position="20"/>
    </location>
</feature>
<dbReference type="Pfam" id="PF00561">
    <property type="entry name" value="Abhydrolase_1"/>
    <property type="match status" value="1"/>
</dbReference>
<dbReference type="GO" id="GO:0016042">
    <property type="term" value="P:lipid catabolic process"/>
    <property type="evidence" value="ECO:0007669"/>
    <property type="project" value="InterPro"/>
</dbReference>
<dbReference type="EMBL" id="AZHF01000008">
    <property type="protein sequence ID" value="OAA71672.1"/>
    <property type="molecule type" value="Genomic_DNA"/>
</dbReference>
<accession>A0A162JNZ7</accession>
<dbReference type="PANTHER" id="PTHR32015:SF1">
    <property type="entry name" value="LIPASE"/>
    <property type="match status" value="1"/>
</dbReference>
<dbReference type="Gene3D" id="3.40.50.1820">
    <property type="entry name" value="alpha/beta hydrolase"/>
    <property type="match status" value="1"/>
</dbReference>
<feature type="chain" id="PRO_5007836636" evidence="1">
    <location>
        <begin position="21"/>
        <end position="295"/>
    </location>
</feature>
<sequence>MMHFIKVAVALSGLAFIVSASPVAPVDVLALQSRATKHNDFSCKPSADHPNPVVLLHGLGATYYEDLNFLEAFLQSKGFCTFSLTYGAYDGFPLVGGLKPIDESSHQIADLINEVHVKTGAKKIDIVGHSEGGFQSLYVPKFREGISSLVDHIVAIAPPTHGTTFANLLKLLPLFGKDAREKLGEILDKVGCAPCNEITTGGPSIAKLNDGKPIVQPGNKVTVITSKHDELVTPTTTSFIQEDGVNNIYIQDYCKSDPAGHIGEAYDTNVWNLVLNSLEDQVGRKFLCLAGPPVR</sequence>
<proteinExistence type="predicted"/>
<evidence type="ECO:0000256" key="1">
    <source>
        <dbReference type="SAM" id="SignalP"/>
    </source>
</evidence>
<reference evidence="3 4" key="1">
    <citation type="journal article" date="2016" name="Genome Biol. Evol.">
        <title>Divergent and convergent evolution of fungal pathogenicity.</title>
        <authorList>
            <person name="Shang Y."/>
            <person name="Xiao G."/>
            <person name="Zheng P."/>
            <person name="Cen K."/>
            <person name="Zhan S."/>
            <person name="Wang C."/>
        </authorList>
    </citation>
    <scope>NUCLEOTIDE SEQUENCE [LARGE SCALE GENOMIC DNA]</scope>
    <source>
        <strain evidence="3 4">RCEF 1005</strain>
    </source>
</reference>
<dbReference type="STRING" id="1081108.A0A162JNZ7"/>
<organism evidence="3 4">
    <name type="scientific">Akanthomyces lecanii RCEF 1005</name>
    <dbReference type="NCBI Taxonomy" id="1081108"/>
    <lineage>
        <taxon>Eukaryota</taxon>
        <taxon>Fungi</taxon>
        <taxon>Dikarya</taxon>
        <taxon>Ascomycota</taxon>
        <taxon>Pezizomycotina</taxon>
        <taxon>Sordariomycetes</taxon>
        <taxon>Hypocreomycetidae</taxon>
        <taxon>Hypocreales</taxon>
        <taxon>Cordycipitaceae</taxon>
        <taxon>Akanthomyces</taxon>
        <taxon>Cordyceps confragosa</taxon>
    </lineage>
</organism>
<dbReference type="Proteomes" id="UP000076881">
    <property type="component" value="Unassembled WGS sequence"/>
</dbReference>
<evidence type="ECO:0000313" key="4">
    <source>
        <dbReference type="Proteomes" id="UP000076881"/>
    </source>
</evidence>
<evidence type="ECO:0000313" key="3">
    <source>
        <dbReference type="EMBL" id="OAA71672.1"/>
    </source>
</evidence>
<evidence type="ECO:0000259" key="2">
    <source>
        <dbReference type="Pfam" id="PF00561"/>
    </source>
</evidence>
<dbReference type="OrthoDB" id="9974421at2759"/>
<dbReference type="InterPro" id="IPR000073">
    <property type="entry name" value="AB_hydrolase_1"/>
</dbReference>
<keyword evidence="1" id="KW-0732">Signal</keyword>
<name>A0A162JNZ7_CORDF</name>
<protein>
    <submittedName>
        <fullName evidence="3">Lipase, class 2</fullName>
    </submittedName>
</protein>